<protein>
    <submittedName>
        <fullName evidence="2">Uncharacterized protein</fullName>
    </submittedName>
</protein>
<sequence>MDLEDRHGNVPATNNRLSTLDDIGGGAALWPSSRTLASQSGKRPHLFYAIQNVSVQYLSYYFDNMAILPREYYREISLWRDSAIDRRVFRIADNFDQSSSWWAQKQGHATISERLFEHGGLPFDPSRHKDGMDRRMPIVLRVTVVRPSLHTAWSRRLLTVPCHIHFRRPLLPRVHVPRPHNGAEAPVARVELRSVYRQGHAYRTRNQIASAGEYAALDRTRGGNSAHHSSSTQESPPPSILERGRRL</sequence>
<accession>A0ABR1RF29</accession>
<evidence type="ECO:0000313" key="3">
    <source>
        <dbReference type="Proteomes" id="UP001396898"/>
    </source>
</evidence>
<feature type="region of interest" description="Disordered" evidence="1">
    <location>
        <begin position="219"/>
        <end position="247"/>
    </location>
</feature>
<keyword evidence="3" id="KW-1185">Reference proteome</keyword>
<comment type="caution">
    <text evidence="2">The sequence shown here is derived from an EMBL/GenBank/DDBJ whole genome shotgun (WGS) entry which is preliminary data.</text>
</comment>
<evidence type="ECO:0000313" key="2">
    <source>
        <dbReference type="EMBL" id="KAK8009194.1"/>
    </source>
</evidence>
<gene>
    <name evidence="2" type="ORF">PG991_011745</name>
</gene>
<dbReference type="Proteomes" id="UP001396898">
    <property type="component" value="Unassembled WGS sequence"/>
</dbReference>
<evidence type="ECO:0000256" key="1">
    <source>
        <dbReference type="SAM" id="MobiDB-lite"/>
    </source>
</evidence>
<dbReference type="EMBL" id="JAQQWI010000016">
    <property type="protein sequence ID" value="KAK8009194.1"/>
    <property type="molecule type" value="Genomic_DNA"/>
</dbReference>
<organism evidence="2 3">
    <name type="scientific">Apiospora marii</name>
    <dbReference type="NCBI Taxonomy" id="335849"/>
    <lineage>
        <taxon>Eukaryota</taxon>
        <taxon>Fungi</taxon>
        <taxon>Dikarya</taxon>
        <taxon>Ascomycota</taxon>
        <taxon>Pezizomycotina</taxon>
        <taxon>Sordariomycetes</taxon>
        <taxon>Xylariomycetidae</taxon>
        <taxon>Amphisphaeriales</taxon>
        <taxon>Apiosporaceae</taxon>
        <taxon>Apiospora</taxon>
    </lineage>
</organism>
<reference evidence="2 3" key="1">
    <citation type="submission" date="2023-01" db="EMBL/GenBank/DDBJ databases">
        <title>Analysis of 21 Apiospora genomes using comparative genomics revels a genus with tremendous synthesis potential of carbohydrate active enzymes and secondary metabolites.</title>
        <authorList>
            <person name="Sorensen T."/>
        </authorList>
    </citation>
    <scope>NUCLEOTIDE SEQUENCE [LARGE SCALE GENOMIC DNA]</scope>
    <source>
        <strain evidence="2 3">CBS 20057</strain>
    </source>
</reference>
<feature type="compositionally biased region" description="Polar residues" evidence="1">
    <location>
        <begin position="222"/>
        <end position="234"/>
    </location>
</feature>
<name>A0ABR1RF29_9PEZI</name>
<proteinExistence type="predicted"/>